<feature type="compositionally biased region" description="Low complexity" evidence="1">
    <location>
        <begin position="1"/>
        <end position="16"/>
    </location>
</feature>
<dbReference type="AlphaFoldDB" id="A0AAV5U3X4"/>
<feature type="region of interest" description="Disordered" evidence="1">
    <location>
        <begin position="1"/>
        <end position="20"/>
    </location>
</feature>
<reference evidence="2" key="1">
    <citation type="submission" date="2023-10" db="EMBL/GenBank/DDBJ databases">
        <title>Genome assembly of Pristionchus species.</title>
        <authorList>
            <person name="Yoshida K."/>
            <person name="Sommer R.J."/>
        </authorList>
    </citation>
    <scope>NUCLEOTIDE SEQUENCE</scope>
    <source>
        <strain evidence="2">RS0144</strain>
    </source>
</reference>
<feature type="non-terminal residue" evidence="2">
    <location>
        <position position="1"/>
    </location>
</feature>
<dbReference type="EMBL" id="BTSX01000005">
    <property type="protein sequence ID" value="GMT01202.1"/>
    <property type="molecule type" value="Genomic_DNA"/>
</dbReference>
<evidence type="ECO:0000313" key="3">
    <source>
        <dbReference type="Proteomes" id="UP001432027"/>
    </source>
</evidence>
<evidence type="ECO:0000256" key="1">
    <source>
        <dbReference type="SAM" id="MobiDB-lite"/>
    </source>
</evidence>
<name>A0AAV5U3X4_9BILA</name>
<evidence type="ECO:0000313" key="2">
    <source>
        <dbReference type="EMBL" id="GMT01202.1"/>
    </source>
</evidence>
<gene>
    <name evidence="2" type="ORF">PENTCL1PPCAC_23376</name>
</gene>
<dbReference type="Proteomes" id="UP001432027">
    <property type="component" value="Unassembled WGS sequence"/>
</dbReference>
<keyword evidence="3" id="KW-1185">Reference proteome</keyword>
<feature type="non-terminal residue" evidence="2">
    <location>
        <position position="67"/>
    </location>
</feature>
<comment type="caution">
    <text evidence="2">The sequence shown here is derived from an EMBL/GenBank/DDBJ whole genome shotgun (WGS) entry which is preliminary data.</text>
</comment>
<accession>A0AAV5U3X4</accession>
<proteinExistence type="predicted"/>
<sequence>SNDSLQMLPSQLLPSPGADSEQVVNSVPPFFKSAPEQIPSKYVSFIETYAQIFEKNKKMLKGRLERL</sequence>
<protein>
    <submittedName>
        <fullName evidence="2">Uncharacterized protein</fullName>
    </submittedName>
</protein>
<organism evidence="2 3">
    <name type="scientific">Pristionchus entomophagus</name>
    <dbReference type="NCBI Taxonomy" id="358040"/>
    <lineage>
        <taxon>Eukaryota</taxon>
        <taxon>Metazoa</taxon>
        <taxon>Ecdysozoa</taxon>
        <taxon>Nematoda</taxon>
        <taxon>Chromadorea</taxon>
        <taxon>Rhabditida</taxon>
        <taxon>Rhabditina</taxon>
        <taxon>Diplogasteromorpha</taxon>
        <taxon>Diplogasteroidea</taxon>
        <taxon>Neodiplogasteridae</taxon>
        <taxon>Pristionchus</taxon>
    </lineage>
</organism>